<dbReference type="PANTHER" id="PTHR12049:SF7">
    <property type="entry name" value="PROTEIN ARGININE METHYLTRANSFERASE NDUFAF7, MITOCHONDRIAL"/>
    <property type="match status" value="1"/>
</dbReference>
<dbReference type="EMBL" id="RCDA01000003">
    <property type="protein sequence ID" value="RLK48217.1"/>
    <property type="molecule type" value="Genomic_DNA"/>
</dbReference>
<keyword evidence="1 3" id="KW-0489">Methyltransferase</keyword>
<evidence type="ECO:0000256" key="1">
    <source>
        <dbReference type="ARBA" id="ARBA00022603"/>
    </source>
</evidence>
<dbReference type="SUPFAM" id="SSF53335">
    <property type="entry name" value="S-adenosyl-L-methionine-dependent methyltransferases"/>
    <property type="match status" value="1"/>
</dbReference>
<dbReference type="InterPro" id="IPR029063">
    <property type="entry name" value="SAM-dependent_MTases_sf"/>
</dbReference>
<dbReference type="PANTHER" id="PTHR12049">
    <property type="entry name" value="PROTEIN ARGININE METHYLTRANSFERASE NDUFAF7, MITOCHONDRIAL"/>
    <property type="match status" value="1"/>
</dbReference>
<dbReference type="Pfam" id="PF02636">
    <property type="entry name" value="Methyltransf_28"/>
    <property type="match status" value="1"/>
</dbReference>
<reference evidence="3 4" key="1">
    <citation type="submission" date="2018-10" db="EMBL/GenBank/DDBJ databases">
        <title>Genomic Encyclopedia of Type Strains, Phase IV (KMG-IV): sequencing the most valuable type-strain genomes for metagenomic binning, comparative biology and taxonomic classification.</title>
        <authorList>
            <person name="Goeker M."/>
        </authorList>
    </citation>
    <scope>NUCLEOTIDE SEQUENCE [LARGE SCALE GENOMIC DNA]</scope>
    <source>
        <strain evidence="3 4">DSM 12769</strain>
    </source>
</reference>
<keyword evidence="2 3" id="KW-0808">Transferase</keyword>
<dbReference type="RefSeq" id="WP_121442624.1">
    <property type="nucleotide sequence ID" value="NZ_RCDA01000003.1"/>
</dbReference>
<evidence type="ECO:0000256" key="2">
    <source>
        <dbReference type="ARBA" id="ARBA00022679"/>
    </source>
</evidence>
<dbReference type="GO" id="GO:0035243">
    <property type="term" value="F:protein-arginine omega-N symmetric methyltransferase activity"/>
    <property type="evidence" value="ECO:0007669"/>
    <property type="project" value="TreeGrafter"/>
</dbReference>
<dbReference type="OrthoDB" id="9794208at2"/>
<dbReference type="Gene3D" id="3.40.50.12710">
    <property type="match status" value="1"/>
</dbReference>
<comment type="caution">
    <text evidence="3">The sequence shown here is derived from an EMBL/GenBank/DDBJ whole genome shotgun (WGS) entry which is preliminary data.</text>
</comment>
<evidence type="ECO:0000313" key="3">
    <source>
        <dbReference type="EMBL" id="RLK48217.1"/>
    </source>
</evidence>
<protein>
    <submittedName>
        <fullName evidence="3">SAM-dependent MidA family methyltransferase</fullName>
    </submittedName>
</protein>
<evidence type="ECO:0000313" key="4">
    <source>
        <dbReference type="Proteomes" id="UP000275461"/>
    </source>
</evidence>
<gene>
    <name evidence="3" type="ORF">DFR31_2095</name>
</gene>
<dbReference type="Proteomes" id="UP000275461">
    <property type="component" value="Unassembled WGS sequence"/>
</dbReference>
<dbReference type="InterPro" id="IPR003788">
    <property type="entry name" value="NDUFAF7"/>
</dbReference>
<dbReference type="InterPro" id="IPR038375">
    <property type="entry name" value="NDUFAF7_sf"/>
</dbReference>
<proteinExistence type="predicted"/>
<dbReference type="AlphaFoldDB" id="A0A498BZT7"/>
<accession>A0A498BZT7</accession>
<sequence length="403" mass="45198">MSRQRPPALDLPAPDAEARAHSETLQARIRQAIESADGWLPFDRYMTMALYEPGLGYYSAGAPRFGSGGDFTTAPLISPLFGRTLAHTVQRTLQALELPAGEGEVMELGAGTGRMAADLLLELEGLEQLPARYLILEVSAALRQEQRNTLAEHAPHLLERVEWLEALPEAPISGVILANEVLDALPFRCFQREDAHILERGVALNEGGQLHWTPRPADDDLAEHVRHIEHETGQRLPAGYRSECLPQLAEWLRDTTRCLARGLVLYIDYGYPRREYYLPDRHMGTLLCHYRHRAHEDPFFWPGLQDITAFVDFTAVAEAALAADLDVLGFTSQAQYLLAAGLPQLADAAMAKHDDDMHRLRIAQEVRRLTLPAELGERFKVLPLGRDLPPLPEFIQTDQRHRL</sequence>
<name>A0A498BZT7_9GAMM</name>
<dbReference type="GO" id="GO:0032259">
    <property type="term" value="P:methylation"/>
    <property type="evidence" value="ECO:0007669"/>
    <property type="project" value="UniProtKB-KW"/>
</dbReference>
<keyword evidence="4" id="KW-1185">Reference proteome</keyword>
<organism evidence="3 4">
    <name type="scientific">Alkalispirillum mobile</name>
    <dbReference type="NCBI Taxonomy" id="85925"/>
    <lineage>
        <taxon>Bacteria</taxon>
        <taxon>Pseudomonadati</taxon>
        <taxon>Pseudomonadota</taxon>
        <taxon>Gammaproteobacteria</taxon>
        <taxon>Chromatiales</taxon>
        <taxon>Ectothiorhodospiraceae</taxon>
        <taxon>Alkalispirillum</taxon>
    </lineage>
</organism>